<gene>
    <name evidence="1" type="ordered locus">Rcas_2977</name>
</gene>
<dbReference type="AlphaFoldDB" id="A7NNA1"/>
<evidence type="ECO:0000313" key="2">
    <source>
        <dbReference type="Proteomes" id="UP000000263"/>
    </source>
</evidence>
<dbReference type="KEGG" id="rca:Rcas_2977"/>
<organism evidence="1 2">
    <name type="scientific">Roseiflexus castenholzii (strain DSM 13941 / HLO8)</name>
    <dbReference type="NCBI Taxonomy" id="383372"/>
    <lineage>
        <taxon>Bacteria</taxon>
        <taxon>Bacillati</taxon>
        <taxon>Chloroflexota</taxon>
        <taxon>Chloroflexia</taxon>
        <taxon>Chloroflexales</taxon>
        <taxon>Roseiflexineae</taxon>
        <taxon>Roseiflexaceae</taxon>
        <taxon>Roseiflexus</taxon>
    </lineage>
</organism>
<reference evidence="1 2" key="1">
    <citation type="submission" date="2007-08" db="EMBL/GenBank/DDBJ databases">
        <title>Complete sequence of Roseiflexus castenholzii DSM 13941.</title>
        <authorList>
            <consortium name="US DOE Joint Genome Institute"/>
            <person name="Copeland A."/>
            <person name="Lucas S."/>
            <person name="Lapidus A."/>
            <person name="Barry K."/>
            <person name="Glavina del Rio T."/>
            <person name="Dalin E."/>
            <person name="Tice H."/>
            <person name="Pitluck S."/>
            <person name="Thompson L.S."/>
            <person name="Brettin T."/>
            <person name="Bruce D."/>
            <person name="Detter J.C."/>
            <person name="Han C."/>
            <person name="Tapia R."/>
            <person name="Schmutz J."/>
            <person name="Larimer F."/>
            <person name="Land M."/>
            <person name="Hauser L."/>
            <person name="Kyrpides N."/>
            <person name="Mikhailova N."/>
            <person name="Bryant D.A."/>
            <person name="Hanada S."/>
            <person name="Tsukatani Y."/>
            <person name="Richardson P."/>
        </authorList>
    </citation>
    <scope>NUCLEOTIDE SEQUENCE [LARGE SCALE GENOMIC DNA]</scope>
    <source>
        <strain evidence="2">DSM 13941 / HLO8</strain>
    </source>
</reference>
<dbReference type="RefSeq" id="WP_012121458.1">
    <property type="nucleotide sequence ID" value="NC_009767.1"/>
</dbReference>
<name>A7NNA1_ROSCS</name>
<dbReference type="OrthoDB" id="166349at2"/>
<dbReference type="STRING" id="383372.Rcas_2977"/>
<protein>
    <submittedName>
        <fullName evidence="1">Uncharacterized protein</fullName>
    </submittedName>
</protein>
<dbReference type="EMBL" id="CP000804">
    <property type="protein sequence ID" value="ABU59034.1"/>
    <property type="molecule type" value="Genomic_DNA"/>
</dbReference>
<sequence>MSVIEFQTHVEHGTIDLPEEYRHLVTGRVRIIILINEDEDEEDMVEFLLDHPYHSDSFTPLKRDEIYERR</sequence>
<accession>A7NNA1</accession>
<dbReference type="HOGENOM" id="CLU_193598_1_0_0"/>
<evidence type="ECO:0000313" key="1">
    <source>
        <dbReference type="EMBL" id="ABU59034.1"/>
    </source>
</evidence>
<keyword evidence="2" id="KW-1185">Reference proteome</keyword>
<dbReference type="Proteomes" id="UP000000263">
    <property type="component" value="Chromosome"/>
</dbReference>
<proteinExistence type="predicted"/>